<keyword evidence="4" id="KW-0732">Signal</keyword>
<dbReference type="InterPro" id="IPR002372">
    <property type="entry name" value="PQQ_rpt_dom"/>
</dbReference>
<dbReference type="Gene3D" id="2.140.10.10">
    <property type="entry name" value="Quinoprotein alcohol dehydrogenase-like superfamily"/>
    <property type="match status" value="1"/>
</dbReference>
<dbReference type="EMBL" id="JALAZD010000001">
    <property type="protein sequence ID" value="MCI0127239.1"/>
    <property type="molecule type" value="Genomic_DNA"/>
</dbReference>
<feature type="chain" id="PRO_5041329305" evidence="4">
    <location>
        <begin position="29"/>
        <end position="608"/>
    </location>
</feature>
<comment type="caution">
    <text evidence="6">The sequence shown here is derived from an EMBL/GenBank/DDBJ whole genome shotgun (WGS) entry which is preliminary data.</text>
</comment>
<gene>
    <name evidence="6" type="ORF">ML536_10420</name>
</gene>
<proteinExistence type="inferred from homology"/>
<evidence type="ECO:0000256" key="2">
    <source>
        <dbReference type="ARBA" id="ARBA00008156"/>
    </source>
</evidence>
<dbReference type="GO" id="GO:0016491">
    <property type="term" value="F:oxidoreductase activity"/>
    <property type="evidence" value="ECO:0007669"/>
    <property type="project" value="UniProtKB-KW"/>
</dbReference>
<keyword evidence="7" id="KW-1185">Reference proteome</keyword>
<accession>A0AA41QNT1</accession>
<organism evidence="6 7">
    <name type="scientific">Paradevosia shaoguanensis</name>
    <dbReference type="NCBI Taxonomy" id="1335043"/>
    <lineage>
        <taxon>Bacteria</taxon>
        <taxon>Pseudomonadati</taxon>
        <taxon>Pseudomonadota</taxon>
        <taxon>Alphaproteobacteria</taxon>
        <taxon>Hyphomicrobiales</taxon>
        <taxon>Devosiaceae</taxon>
        <taxon>Paradevosia</taxon>
    </lineage>
</organism>
<feature type="signal peptide" evidence="4">
    <location>
        <begin position="1"/>
        <end position="28"/>
    </location>
</feature>
<name>A0AA41QNT1_9HYPH</name>
<evidence type="ECO:0000313" key="6">
    <source>
        <dbReference type="EMBL" id="MCI0127239.1"/>
    </source>
</evidence>
<reference evidence="6" key="1">
    <citation type="submission" date="2022-03" db="EMBL/GenBank/DDBJ databases">
        <title>The complete genome sequence of a Methyloterrigena soli.</title>
        <authorList>
            <person name="Zi Z."/>
        </authorList>
    </citation>
    <scope>NUCLEOTIDE SEQUENCE</scope>
    <source>
        <strain evidence="6">M48</strain>
    </source>
</reference>
<dbReference type="InterPro" id="IPR018391">
    <property type="entry name" value="PQQ_b-propeller_rpt"/>
</dbReference>
<evidence type="ECO:0000256" key="1">
    <source>
        <dbReference type="ARBA" id="ARBA00001931"/>
    </source>
</evidence>
<evidence type="ECO:0000256" key="3">
    <source>
        <dbReference type="ARBA" id="ARBA00023002"/>
    </source>
</evidence>
<evidence type="ECO:0000313" key="7">
    <source>
        <dbReference type="Proteomes" id="UP001156140"/>
    </source>
</evidence>
<dbReference type="InterPro" id="IPR011047">
    <property type="entry name" value="Quinoprotein_ADH-like_sf"/>
</dbReference>
<dbReference type="SUPFAM" id="SSF50998">
    <property type="entry name" value="Quinoprotein alcohol dehydrogenase-like"/>
    <property type="match status" value="1"/>
</dbReference>
<feature type="domain" description="Pyrrolo-quinoline quinone repeat" evidence="5">
    <location>
        <begin position="46"/>
        <end position="366"/>
    </location>
</feature>
<keyword evidence="3" id="KW-0560">Oxidoreductase</keyword>
<dbReference type="SMART" id="SM00564">
    <property type="entry name" value="PQQ"/>
    <property type="match status" value="5"/>
</dbReference>
<protein>
    <submittedName>
        <fullName evidence="6">PQQ-binding-like beta-propeller repeat protein</fullName>
    </submittedName>
</protein>
<dbReference type="PANTHER" id="PTHR32303">
    <property type="entry name" value="QUINOPROTEIN ALCOHOL DEHYDROGENASE (CYTOCHROME C)"/>
    <property type="match status" value="1"/>
</dbReference>
<comment type="cofactor">
    <cofactor evidence="1">
        <name>pyrroloquinoline quinone</name>
        <dbReference type="ChEBI" id="CHEBI:58442"/>
    </cofactor>
</comment>
<dbReference type="Pfam" id="PF01011">
    <property type="entry name" value="PQQ"/>
    <property type="match status" value="1"/>
</dbReference>
<evidence type="ECO:0000256" key="4">
    <source>
        <dbReference type="SAM" id="SignalP"/>
    </source>
</evidence>
<comment type="similarity">
    <text evidence="2">Belongs to the bacterial PQQ dehydrogenase family.</text>
</comment>
<evidence type="ECO:0000259" key="5">
    <source>
        <dbReference type="Pfam" id="PF01011"/>
    </source>
</evidence>
<sequence>MSLYKASAVLALSVVALSAAAVAIPAVAADVTADRLLKANSETGNWLMVHRTYDSHRYSPLDEINKDTVKDLQLSFMTTLGIPSGGGRYATAQNEGTPLAEDGYLYIQSGWSVVTKVDVRDGHWGKIVWRYEPDMDRTYISDAACCGAENRGIGLWKDQVIGLTMDGRAFSLNKDTGELTWERQITDRSRAETFTVAPLIVGDTAIIGPAGGEYGIRGWIEAINLTDGSTKWRTYTIPGPGEPGNETWEGKDWETGGGSIWQTGSYDPETKLIYYGTGNPAPQFDAEYRPGDNLYTDSLVALDADTGKLTWHFQFTPNDPFDYDEVGDNQLVDVTVNGETRKLLVRAARNGNVYGLDRGSGEFVFGQKYVEMLNWTDGLDPKTGLPTSYDPKSQVQTYNGVAARRGGGAEVMCPGLVGGKNWQPAAFSEISKLLYVSSTEGCQNTMVAEEAPNPTITGGTFNVATAAGWRGRGVAPVDKQPPLPEGAKELKSSLVAIDAATGATVKKLLMEVKPNGLLATAGNLVFGSDKAGFLTAYDPTSLDVVWQQNVGTALYGPPMTYAVNGKQFVAVLAGGAGSGSDPAVQNFQPTDAVFVFSLPGSVPSAATK</sequence>
<dbReference type="AlphaFoldDB" id="A0AA41QNT1"/>
<dbReference type="RefSeq" id="WP_281735825.1">
    <property type="nucleotide sequence ID" value="NZ_JAKETQ010000001.1"/>
</dbReference>
<dbReference type="Proteomes" id="UP001156140">
    <property type="component" value="Unassembled WGS sequence"/>
</dbReference>